<reference evidence="2" key="1">
    <citation type="journal article" date="2023" name="Mol. Phylogenet. Evol.">
        <title>Genome-scale phylogeny and comparative genomics of the fungal order Sordariales.</title>
        <authorList>
            <person name="Hensen N."/>
            <person name="Bonometti L."/>
            <person name="Westerberg I."/>
            <person name="Brannstrom I.O."/>
            <person name="Guillou S."/>
            <person name="Cros-Aarteil S."/>
            <person name="Calhoun S."/>
            <person name="Haridas S."/>
            <person name="Kuo A."/>
            <person name="Mondo S."/>
            <person name="Pangilinan J."/>
            <person name="Riley R."/>
            <person name="LaButti K."/>
            <person name="Andreopoulos B."/>
            <person name="Lipzen A."/>
            <person name="Chen C."/>
            <person name="Yan M."/>
            <person name="Daum C."/>
            <person name="Ng V."/>
            <person name="Clum A."/>
            <person name="Steindorff A."/>
            <person name="Ohm R.A."/>
            <person name="Martin F."/>
            <person name="Silar P."/>
            <person name="Natvig D.O."/>
            <person name="Lalanne C."/>
            <person name="Gautier V."/>
            <person name="Ament-Velasquez S.L."/>
            <person name="Kruys A."/>
            <person name="Hutchinson M.I."/>
            <person name="Powell A.J."/>
            <person name="Barry K."/>
            <person name="Miller A.N."/>
            <person name="Grigoriev I.V."/>
            <person name="Debuchy R."/>
            <person name="Gladieux P."/>
            <person name="Hiltunen Thoren M."/>
            <person name="Johannesson H."/>
        </authorList>
    </citation>
    <scope>NUCLEOTIDE SEQUENCE</scope>
    <source>
        <strain evidence="2">CBS 990.96</strain>
    </source>
</reference>
<comment type="caution">
    <text evidence="2">The sequence shown here is derived from an EMBL/GenBank/DDBJ whole genome shotgun (WGS) entry which is preliminary data.</text>
</comment>
<proteinExistence type="predicted"/>
<evidence type="ECO:0000313" key="3">
    <source>
        <dbReference type="Proteomes" id="UP001301958"/>
    </source>
</evidence>
<dbReference type="PANTHER" id="PTHR33112:SF16">
    <property type="entry name" value="HETEROKARYON INCOMPATIBILITY DOMAIN-CONTAINING PROTEIN"/>
    <property type="match status" value="1"/>
</dbReference>
<protein>
    <submittedName>
        <fullName evidence="2">Heterokaryon incompatibility protein-domain-containing protein</fullName>
    </submittedName>
</protein>
<accession>A0AAN7BND7</accession>
<dbReference type="InterPro" id="IPR010730">
    <property type="entry name" value="HET"/>
</dbReference>
<feature type="domain" description="Heterokaryon incompatibility" evidence="1">
    <location>
        <begin position="213"/>
        <end position="368"/>
    </location>
</feature>
<gene>
    <name evidence="2" type="ORF">QBC38DRAFT_480073</name>
</gene>
<dbReference type="AlphaFoldDB" id="A0AAN7BND7"/>
<evidence type="ECO:0000259" key="1">
    <source>
        <dbReference type="Pfam" id="PF06985"/>
    </source>
</evidence>
<keyword evidence="3" id="KW-1185">Reference proteome</keyword>
<organism evidence="2 3">
    <name type="scientific">Podospora fimiseda</name>
    <dbReference type="NCBI Taxonomy" id="252190"/>
    <lineage>
        <taxon>Eukaryota</taxon>
        <taxon>Fungi</taxon>
        <taxon>Dikarya</taxon>
        <taxon>Ascomycota</taxon>
        <taxon>Pezizomycotina</taxon>
        <taxon>Sordariomycetes</taxon>
        <taxon>Sordariomycetidae</taxon>
        <taxon>Sordariales</taxon>
        <taxon>Podosporaceae</taxon>
        <taxon>Podospora</taxon>
    </lineage>
</organism>
<evidence type="ECO:0000313" key="2">
    <source>
        <dbReference type="EMBL" id="KAK4226554.1"/>
    </source>
</evidence>
<dbReference type="Proteomes" id="UP001301958">
    <property type="component" value="Unassembled WGS sequence"/>
</dbReference>
<reference evidence="2" key="2">
    <citation type="submission" date="2023-05" db="EMBL/GenBank/DDBJ databases">
        <authorList>
            <consortium name="Lawrence Berkeley National Laboratory"/>
            <person name="Steindorff A."/>
            <person name="Hensen N."/>
            <person name="Bonometti L."/>
            <person name="Westerberg I."/>
            <person name="Brannstrom I.O."/>
            <person name="Guillou S."/>
            <person name="Cros-Aarteil S."/>
            <person name="Calhoun S."/>
            <person name="Haridas S."/>
            <person name="Kuo A."/>
            <person name="Mondo S."/>
            <person name="Pangilinan J."/>
            <person name="Riley R."/>
            <person name="Labutti K."/>
            <person name="Andreopoulos B."/>
            <person name="Lipzen A."/>
            <person name="Chen C."/>
            <person name="Yanf M."/>
            <person name="Daum C."/>
            <person name="Ng V."/>
            <person name="Clum A."/>
            <person name="Ohm R."/>
            <person name="Martin F."/>
            <person name="Silar P."/>
            <person name="Natvig D."/>
            <person name="Lalanne C."/>
            <person name="Gautier V."/>
            <person name="Ament-Velasquez S.L."/>
            <person name="Kruys A."/>
            <person name="Hutchinson M.I."/>
            <person name="Powell A.J."/>
            <person name="Barry K."/>
            <person name="Miller A.N."/>
            <person name="Grigoriev I.V."/>
            <person name="Debuchy R."/>
            <person name="Gladieux P."/>
            <person name="Thoren M.H."/>
            <person name="Johannesson H."/>
        </authorList>
    </citation>
    <scope>NUCLEOTIDE SEQUENCE</scope>
    <source>
        <strain evidence="2">CBS 990.96</strain>
    </source>
</reference>
<dbReference type="Pfam" id="PF06985">
    <property type="entry name" value="HET"/>
    <property type="match status" value="1"/>
</dbReference>
<dbReference type="PANTHER" id="PTHR33112">
    <property type="entry name" value="DOMAIN PROTEIN, PUTATIVE-RELATED"/>
    <property type="match status" value="1"/>
</dbReference>
<name>A0AAN7BND7_9PEZI</name>
<sequence length="718" mass="80439">MSPPHSQSICDDCTGIFSKAASLLSSMGKADQGHGIPIDKSYQARLESRLAQAACNMCSLISNTIPSTRDPLTLDTGATAEFTCNLLPENEGNVSLRLRKDRVKEQIFSMSPAKLRIREFRRGTDPRVLSAPTTWSSEALGQIQEWLNTCLSSHTQCGNKSNPSGQQPWLPRRLIDVWSTTQTPPKDFEQLSPENSQNIRIVSSQSLPQDTNYLTLSHRWGNPPKLLLTSQTNYLLSQDITPYLVGCAEAAVFRHAIHVTRGLGYRYIWIDALCIMQDNAAEKTVDIMQMDQVYTNSSLNISASEANVSKGLVFDRDLASINPCEATITIDSEDSGTQKAISLQAFAEDSHAAHAVGPLYGRGWVYQERLLAPRIVHFLQDQVYWECHGLDASEIHSRGYQDGHERQTRATAALTKDTPADELERRWFRLVEEYTSTSLTFPDDRLLAMSALAKQASGIMQLDPNDYLAGLWKGNLLASLVWREAKYEEGSEPENLNDLVMETKVAPSWSWASLMGLVSWPQNSEYVRVVPGVELLDVQVDRISQNLFDGTNLCRLRLRGHMRKFERFKGENGVHHIRISETVQFPEMSEDDDSFLDHISPLTLSWDTCRKVVVSHSLKNDGVQTFFLLHIGTEQMGYSGSWEPEAESGLILQKTADCATYKRAGHFLISHSTFGSVQSSELELTDAFPPEFEFLLDEDAGEYHDRCSSGGRYLIDLV</sequence>
<dbReference type="EMBL" id="MU865345">
    <property type="protein sequence ID" value="KAK4226554.1"/>
    <property type="molecule type" value="Genomic_DNA"/>
</dbReference>